<proteinExistence type="inferred from homology"/>
<evidence type="ECO:0000256" key="6">
    <source>
        <dbReference type="ARBA" id="ARBA00022932"/>
    </source>
</evidence>
<dbReference type="Gene3D" id="1.10.8.60">
    <property type="match status" value="1"/>
</dbReference>
<dbReference type="RefSeq" id="WP_251221642.1">
    <property type="nucleotide sequence ID" value="NZ_JAMBOL010000001.1"/>
</dbReference>
<evidence type="ECO:0000256" key="7">
    <source>
        <dbReference type="ARBA" id="ARBA00034754"/>
    </source>
</evidence>
<evidence type="ECO:0000256" key="4">
    <source>
        <dbReference type="ARBA" id="ARBA00022695"/>
    </source>
</evidence>
<evidence type="ECO:0000313" key="11">
    <source>
        <dbReference type="EMBL" id="MCM3712790.1"/>
    </source>
</evidence>
<keyword evidence="6" id="KW-0239">DNA-directed DNA polymerase</keyword>
<evidence type="ECO:0000256" key="5">
    <source>
        <dbReference type="ARBA" id="ARBA00022705"/>
    </source>
</evidence>
<comment type="caution">
    <text evidence="11">The sequence shown here is derived from an EMBL/GenBank/DDBJ whole genome shotgun (WGS) entry which is preliminary data.</text>
</comment>
<dbReference type="Proteomes" id="UP001139179">
    <property type="component" value="Unassembled WGS sequence"/>
</dbReference>
<dbReference type="EC" id="2.7.7.7" evidence="1"/>
<dbReference type="InterPro" id="IPR008921">
    <property type="entry name" value="DNA_pol3_clamp-load_cplx_C"/>
</dbReference>
<reference evidence="11" key="1">
    <citation type="submission" date="2022-05" db="EMBL/GenBank/DDBJ databases">
        <title>Comparative Genomics of Spacecraft Associated Microbes.</title>
        <authorList>
            <person name="Tran M.T."/>
            <person name="Wright A."/>
            <person name="Seuylemezian A."/>
            <person name="Eisen J."/>
            <person name="Coil D."/>
        </authorList>
    </citation>
    <scope>NUCLEOTIDE SEQUENCE</scope>
    <source>
        <strain evidence="11">214.1.1</strain>
    </source>
</reference>
<dbReference type="Gene3D" id="1.20.272.10">
    <property type="match status" value="1"/>
</dbReference>
<evidence type="ECO:0000259" key="10">
    <source>
        <dbReference type="Pfam" id="PF21694"/>
    </source>
</evidence>
<gene>
    <name evidence="11" type="primary">holA</name>
    <name evidence="11" type="ORF">M3202_01730</name>
</gene>
<dbReference type="InterPro" id="IPR005790">
    <property type="entry name" value="DNA_polIII_delta"/>
</dbReference>
<protein>
    <recommendedName>
        <fullName evidence="2">DNA polymerase III subunit delta</fullName>
        <ecNumber evidence="1">2.7.7.7</ecNumber>
    </recommendedName>
</protein>
<dbReference type="SUPFAM" id="SSF52540">
    <property type="entry name" value="P-loop containing nucleoside triphosphate hydrolases"/>
    <property type="match status" value="1"/>
</dbReference>
<dbReference type="Pfam" id="PF06144">
    <property type="entry name" value="DNA_pol3_delta"/>
    <property type="match status" value="1"/>
</dbReference>
<dbReference type="InterPro" id="IPR027417">
    <property type="entry name" value="P-loop_NTPase"/>
</dbReference>
<evidence type="ECO:0000313" key="12">
    <source>
        <dbReference type="Proteomes" id="UP001139179"/>
    </source>
</evidence>
<dbReference type="GO" id="GO:0003677">
    <property type="term" value="F:DNA binding"/>
    <property type="evidence" value="ECO:0007669"/>
    <property type="project" value="InterPro"/>
</dbReference>
<keyword evidence="5" id="KW-0235">DNA replication</keyword>
<evidence type="ECO:0000256" key="3">
    <source>
        <dbReference type="ARBA" id="ARBA00022679"/>
    </source>
</evidence>
<dbReference type="AlphaFoldDB" id="A0A9X2IM82"/>
<evidence type="ECO:0000256" key="1">
    <source>
        <dbReference type="ARBA" id="ARBA00012417"/>
    </source>
</evidence>
<keyword evidence="12" id="KW-1185">Reference proteome</keyword>
<organism evidence="11 12">
    <name type="scientific">Halalkalibacter oceani</name>
    <dbReference type="NCBI Taxonomy" id="1653776"/>
    <lineage>
        <taxon>Bacteria</taxon>
        <taxon>Bacillati</taxon>
        <taxon>Bacillota</taxon>
        <taxon>Bacilli</taxon>
        <taxon>Bacillales</taxon>
        <taxon>Bacillaceae</taxon>
        <taxon>Halalkalibacter</taxon>
    </lineage>
</organism>
<keyword evidence="3 11" id="KW-0808">Transferase</keyword>
<comment type="similarity">
    <text evidence="7">Belongs to the DNA polymerase HolA subunit family.</text>
</comment>
<keyword evidence="4 11" id="KW-0548">Nucleotidyltransferase</keyword>
<sequence>MSYIKSKKKLEQGGIDRVYFLHGTQTFLMEDITQQVIAKAAVEQENVITYSLLDTPLELAVEEAETFPFFGGKKIVIVQDFFFVTSQKPEGKIEHDLSRLERYLTSPLPESILLLVSPYEKLDERKKITKALKEHAAVVDCAPFDAKMTEEWLEDQAREKGFQFSGRGKEHLLERVGPQLLLLASEIEKLALYVGENGQVDEDVVALLVARSLEQDVFALLDLAVKQQAHEALLLYHDLLKKKEEPLKLLVLIARQLRIYYQVKELTRRAYSQKQMAAQLKLHPYVVKLASQQAGRFEDRQLLTLLKQCADTDYAIKSGKVDKVLGVELLLLKLASASIQHA</sequence>
<dbReference type="Gene3D" id="3.40.50.300">
    <property type="entry name" value="P-loop containing nucleotide triphosphate hydrolases"/>
    <property type="match status" value="1"/>
</dbReference>
<dbReference type="GO" id="GO:0003887">
    <property type="term" value="F:DNA-directed DNA polymerase activity"/>
    <property type="evidence" value="ECO:0007669"/>
    <property type="project" value="UniProtKB-KW"/>
</dbReference>
<dbReference type="PANTHER" id="PTHR34388:SF1">
    <property type="entry name" value="DNA POLYMERASE III SUBUNIT DELTA"/>
    <property type="match status" value="1"/>
</dbReference>
<accession>A0A9X2IM82</accession>
<dbReference type="PANTHER" id="PTHR34388">
    <property type="entry name" value="DNA POLYMERASE III SUBUNIT DELTA"/>
    <property type="match status" value="1"/>
</dbReference>
<evidence type="ECO:0000259" key="9">
    <source>
        <dbReference type="Pfam" id="PF06144"/>
    </source>
</evidence>
<dbReference type="NCBIfam" id="TIGR01128">
    <property type="entry name" value="holA"/>
    <property type="match status" value="1"/>
</dbReference>
<dbReference type="GO" id="GO:0009360">
    <property type="term" value="C:DNA polymerase III complex"/>
    <property type="evidence" value="ECO:0007669"/>
    <property type="project" value="InterPro"/>
</dbReference>
<dbReference type="GO" id="GO:0006261">
    <property type="term" value="P:DNA-templated DNA replication"/>
    <property type="evidence" value="ECO:0007669"/>
    <property type="project" value="TreeGrafter"/>
</dbReference>
<dbReference type="SUPFAM" id="SSF48019">
    <property type="entry name" value="post-AAA+ oligomerization domain-like"/>
    <property type="match status" value="1"/>
</dbReference>
<name>A0A9X2IM82_9BACI</name>
<dbReference type="EMBL" id="JAMBOL010000001">
    <property type="protein sequence ID" value="MCM3712790.1"/>
    <property type="molecule type" value="Genomic_DNA"/>
</dbReference>
<dbReference type="InterPro" id="IPR010372">
    <property type="entry name" value="DNA_pol3_delta_N"/>
</dbReference>
<evidence type="ECO:0000256" key="8">
    <source>
        <dbReference type="ARBA" id="ARBA00049244"/>
    </source>
</evidence>
<dbReference type="InterPro" id="IPR048466">
    <property type="entry name" value="DNA_pol3_delta-like_C"/>
</dbReference>
<comment type="catalytic activity">
    <reaction evidence="8">
        <text>DNA(n) + a 2'-deoxyribonucleoside 5'-triphosphate = DNA(n+1) + diphosphate</text>
        <dbReference type="Rhea" id="RHEA:22508"/>
        <dbReference type="Rhea" id="RHEA-COMP:17339"/>
        <dbReference type="Rhea" id="RHEA-COMP:17340"/>
        <dbReference type="ChEBI" id="CHEBI:33019"/>
        <dbReference type="ChEBI" id="CHEBI:61560"/>
        <dbReference type="ChEBI" id="CHEBI:173112"/>
        <dbReference type="EC" id="2.7.7.7"/>
    </reaction>
</comment>
<feature type="domain" description="DNA polymerase III delta N-terminal" evidence="9">
    <location>
        <begin position="19"/>
        <end position="141"/>
    </location>
</feature>
<feature type="domain" description="DNA polymerase III delta subunit-like C-terminal" evidence="10">
    <location>
        <begin position="214"/>
        <end position="334"/>
    </location>
</feature>
<dbReference type="Pfam" id="PF21694">
    <property type="entry name" value="DNA_pol3_delta_C"/>
    <property type="match status" value="1"/>
</dbReference>
<evidence type="ECO:0000256" key="2">
    <source>
        <dbReference type="ARBA" id="ARBA00017703"/>
    </source>
</evidence>